<evidence type="ECO:0000313" key="2">
    <source>
        <dbReference type="Proteomes" id="UP000784435"/>
    </source>
</evidence>
<proteinExistence type="predicted"/>
<protein>
    <submittedName>
        <fullName evidence="1">C4-dicarboxylate ABC transporter substrate-binding protein</fullName>
    </submittedName>
</protein>
<accession>A0A921SP43</accession>
<reference evidence="1" key="1">
    <citation type="journal article" date="2021" name="PeerJ">
        <title>Extensive microbial diversity within the chicken gut microbiome revealed by metagenomics and culture.</title>
        <authorList>
            <person name="Gilroy R."/>
            <person name="Ravi A."/>
            <person name="Getino M."/>
            <person name="Pursley I."/>
            <person name="Horton D.L."/>
            <person name="Alikhan N.F."/>
            <person name="Baker D."/>
            <person name="Gharbi K."/>
            <person name="Hall N."/>
            <person name="Watson M."/>
            <person name="Adriaenssens E.M."/>
            <person name="Foster-Nyarko E."/>
            <person name="Jarju S."/>
            <person name="Secka A."/>
            <person name="Antonio M."/>
            <person name="Oren A."/>
            <person name="Chaudhuri R.R."/>
            <person name="La Ragione R."/>
            <person name="Hildebrand F."/>
            <person name="Pallen M.J."/>
        </authorList>
    </citation>
    <scope>NUCLEOTIDE SEQUENCE</scope>
    <source>
        <strain evidence="1">ChiGjej5B5-7349</strain>
    </source>
</reference>
<feature type="non-terminal residue" evidence="1">
    <location>
        <position position="1"/>
    </location>
</feature>
<comment type="caution">
    <text evidence="1">The sequence shown here is derived from an EMBL/GenBank/DDBJ whole genome shotgun (WGS) entry which is preliminary data.</text>
</comment>
<gene>
    <name evidence="1" type="ORF">K8V08_07995</name>
</gene>
<reference evidence="1" key="2">
    <citation type="submission" date="2021-09" db="EMBL/GenBank/DDBJ databases">
        <authorList>
            <person name="Gilroy R."/>
        </authorList>
    </citation>
    <scope>NUCLEOTIDE SEQUENCE</scope>
    <source>
        <strain evidence="1">ChiGjej5B5-7349</strain>
    </source>
</reference>
<dbReference type="EMBL" id="DYUK01000171">
    <property type="protein sequence ID" value="HJG80339.1"/>
    <property type="molecule type" value="Genomic_DNA"/>
</dbReference>
<sequence>IEAGNLPEGTIDQVDELTEKWTKRVADLGFEDGGDMDELPEWYSADDDWSAWAKDLWENTGALDHRPGA</sequence>
<evidence type="ECO:0000313" key="1">
    <source>
        <dbReference type="EMBL" id="HJG80339.1"/>
    </source>
</evidence>
<dbReference type="AlphaFoldDB" id="A0A921SP43"/>
<dbReference type="Proteomes" id="UP000784435">
    <property type="component" value="Unassembled WGS sequence"/>
</dbReference>
<name>A0A921SP43_9MICO</name>
<organism evidence="1 2">
    <name type="scientific">Brevibacterium senegalense</name>
    <dbReference type="NCBI Taxonomy" id="1033736"/>
    <lineage>
        <taxon>Bacteria</taxon>
        <taxon>Bacillati</taxon>
        <taxon>Actinomycetota</taxon>
        <taxon>Actinomycetes</taxon>
        <taxon>Micrococcales</taxon>
        <taxon>Brevibacteriaceae</taxon>
        <taxon>Brevibacterium</taxon>
    </lineage>
</organism>